<dbReference type="Proteomes" id="UP000325313">
    <property type="component" value="Unassembled WGS sequence"/>
</dbReference>
<reference evidence="2 3" key="1">
    <citation type="submission" date="2019-05" db="EMBL/GenBank/DDBJ databases">
        <title>Emergence of the Ug99 lineage of the wheat stem rust pathogen through somatic hybridization.</title>
        <authorList>
            <person name="Li F."/>
            <person name="Upadhyaya N.M."/>
            <person name="Sperschneider J."/>
            <person name="Matny O."/>
            <person name="Nguyen-Phuc H."/>
            <person name="Mago R."/>
            <person name="Raley C."/>
            <person name="Miller M.E."/>
            <person name="Silverstein K.A.T."/>
            <person name="Henningsen E."/>
            <person name="Hirsch C.D."/>
            <person name="Visser B."/>
            <person name="Pretorius Z.A."/>
            <person name="Steffenson B.J."/>
            <person name="Schwessinger B."/>
            <person name="Dodds P.N."/>
            <person name="Figueroa M."/>
        </authorList>
    </citation>
    <scope>NUCLEOTIDE SEQUENCE [LARGE SCALE GENOMIC DNA]</scope>
    <source>
        <strain evidence="2 3">Ug99</strain>
    </source>
</reference>
<evidence type="ECO:0000256" key="1">
    <source>
        <dbReference type="SAM" id="MobiDB-lite"/>
    </source>
</evidence>
<name>A0A5B0QYD7_PUCGR</name>
<protein>
    <submittedName>
        <fullName evidence="2">Uncharacterized protein</fullName>
    </submittedName>
</protein>
<dbReference type="AlphaFoldDB" id="A0A5B0QYD7"/>
<gene>
    <name evidence="2" type="ORF">PGTUg99_000130</name>
</gene>
<dbReference type="EMBL" id="VDEP01000254">
    <property type="protein sequence ID" value="KAA1118332.1"/>
    <property type="molecule type" value="Genomic_DNA"/>
</dbReference>
<evidence type="ECO:0000313" key="2">
    <source>
        <dbReference type="EMBL" id="KAA1118332.1"/>
    </source>
</evidence>
<sequence>MGSLDRLKAISNEFIADLKDNIPEGLFDDLSVEDPIKPEPSTSTKPDPARDASAAKLLGVRLNPRKRLRHQPRKSKVINFRVLDCYNNFKPCLSNLGRTSINLSSFQLGVSGVDHPDLIFQQAMTILEDNSVIESCRQ</sequence>
<feature type="region of interest" description="Disordered" evidence="1">
    <location>
        <begin position="29"/>
        <end position="50"/>
    </location>
</feature>
<evidence type="ECO:0000313" key="3">
    <source>
        <dbReference type="Proteomes" id="UP000325313"/>
    </source>
</evidence>
<proteinExistence type="predicted"/>
<accession>A0A5B0QYD7</accession>
<comment type="caution">
    <text evidence="2">The sequence shown here is derived from an EMBL/GenBank/DDBJ whole genome shotgun (WGS) entry which is preliminary data.</text>
</comment>
<organism evidence="2 3">
    <name type="scientific">Puccinia graminis f. sp. tritici</name>
    <dbReference type="NCBI Taxonomy" id="56615"/>
    <lineage>
        <taxon>Eukaryota</taxon>
        <taxon>Fungi</taxon>
        <taxon>Dikarya</taxon>
        <taxon>Basidiomycota</taxon>
        <taxon>Pucciniomycotina</taxon>
        <taxon>Pucciniomycetes</taxon>
        <taxon>Pucciniales</taxon>
        <taxon>Pucciniaceae</taxon>
        <taxon>Puccinia</taxon>
    </lineage>
</organism>